<dbReference type="Pfam" id="PF09335">
    <property type="entry name" value="VTT_dom"/>
    <property type="match status" value="1"/>
</dbReference>
<feature type="transmembrane region" description="Helical" evidence="1">
    <location>
        <begin position="115"/>
        <end position="141"/>
    </location>
</feature>
<dbReference type="PANTHER" id="PTHR42709">
    <property type="entry name" value="ALKALINE PHOSPHATASE LIKE PROTEIN"/>
    <property type="match status" value="1"/>
</dbReference>
<evidence type="ECO:0000259" key="2">
    <source>
        <dbReference type="Pfam" id="PF09335"/>
    </source>
</evidence>
<organism evidence="3">
    <name type="scientific">marine metagenome</name>
    <dbReference type="NCBI Taxonomy" id="408172"/>
    <lineage>
        <taxon>unclassified sequences</taxon>
        <taxon>metagenomes</taxon>
        <taxon>ecological metagenomes</taxon>
    </lineage>
</organism>
<feature type="transmembrane region" description="Helical" evidence="1">
    <location>
        <begin position="39"/>
        <end position="61"/>
    </location>
</feature>
<dbReference type="PANTHER" id="PTHR42709:SF4">
    <property type="entry name" value="INNER MEMBRANE PROTEIN YQAA"/>
    <property type="match status" value="1"/>
</dbReference>
<feature type="transmembrane region" description="Helical" evidence="1">
    <location>
        <begin position="90"/>
        <end position="109"/>
    </location>
</feature>
<sequence length="144" mass="16374">MIYLSLLLVAFMVATIVPFGSEAYFITLLSIDKYNNLLLLIVASIGNVLGSVFNWVCGYYVNYFIKKPWFPIKQDKIAKGTEIFNKYGKWSLLLSWVPFIGDPITFVAGTLRFSLVPFLILVSIGKVGRYLVIYLSIIWAVKIF</sequence>
<keyword evidence="1" id="KW-0812">Transmembrane</keyword>
<protein>
    <recommendedName>
        <fullName evidence="2">VTT domain-containing protein</fullName>
    </recommendedName>
</protein>
<feature type="domain" description="VTT" evidence="2">
    <location>
        <begin position="32"/>
        <end position="135"/>
    </location>
</feature>
<evidence type="ECO:0000256" key="1">
    <source>
        <dbReference type="SAM" id="Phobius"/>
    </source>
</evidence>
<dbReference type="AlphaFoldDB" id="A0A382GDJ9"/>
<name>A0A382GDJ9_9ZZZZ</name>
<gene>
    <name evidence="3" type="ORF">METZ01_LOCUS225547</name>
</gene>
<dbReference type="InterPro" id="IPR032816">
    <property type="entry name" value="VTT_dom"/>
</dbReference>
<dbReference type="InterPro" id="IPR051311">
    <property type="entry name" value="DedA_domain"/>
</dbReference>
<keyword evidence="1" id="KW-0472">Membrane</keyword>
<dbReference type="EMBL" id="UINC01054689">
    <property type="protein sequence ID" value="SVB72693.1"/>
    <property type="molecule type" value="Genomic_DNA"/>
</dbReference>
<reference evidence="3" key="1">
    <citation type="submission" date="2018-05" db="EMBL/GenBank/DDBJ databases">
        <authorList>
            <person name="Lanie J.A."/>
            <person name="Ng W.-L."/>
            <person name="Kazmierczak K.M."/>
            <person name="Andrzejewski T.M."/>
            <person name="Davidsen T.M."/>
            <person name="Wayne K.J."/>
            <person name="Tettelin H."/>
            <person name="Glass J.I."/>
            <person name="Rusch D."/>
            <person name="Podicherti R."/>
            <person name="Tsui H.-C.T."/>
            <person name="Winkler M.E."/>
        </authorList>
    </citation>
    <scope>NUCLEOTIDE SEQUENCE</scope>
</reference>
<accession>A0A382GDJ9</accession>
<evidence type="ECO:0000313" key="3">
    <source>
        <dbReference type="EMBL" id="SVB72693.1"/>
    </source>
</evidence>
<proteinExistence type="predicted"/>
<keyword evidence="1" id="KW-1133">Transmembrane helix</keyword>